<dbReference type="PANTHER" id="PTHR46128:SF211">
    <property type="entry name" value="PENTACOTRIPEPTIDE-REPEAT REGION OF PRORP DOMAIN-CONTAINING PROTEIN"/>
    <property type="match status" value="1"/>
</dbReference>
<dbReference type="InterPro" id="IPR002885">
    <property type="entry name" value="PPR_rpt"/>
</dbReference>
<evidence type="ECO:0000256" key="1">
    <source>
        <dbReference type="ARBA" id="ARBA00007626"/>
    </source>
</evidence>
<protein>
    <recommendedName>
        <fullName evidence="4">Mitochondrial group I intron splicing factor CCM1</fullName>
    </recommendedName>
</protein>
<organism evidence="2 3">
    <name type="scientific">Acrasis kona</name>
    <dbReference type="NCBI Taxonomy" id="1008807"/>
    <lineage>
        <taxon>Eukaryota</taxon>
        <taxon>Discoba</taxon>
        <taxon>Heterolobosea</taxon>
        <taxon>Tetramitia</taxon>
        <taxon>Eutetramitia</taxon>
        <taxon>Acrasidae</taxon>
        <taxon>Acrasis</taxon>
    </lineage>
</organism>
<dbReference type="InterPro" id="IPR011990">
    <property type="entry name" value="TPR-like_helical_dom_sf"/>
</dbReference>
<evidence type="ECO:0008006" key="4">
    <source>
        <dbReference type="Google" id="ProtNLM"/>
    </source>
</evidence>
<evidence type="ECO:0000313" key="3">
    <source>
        <dbReference type="Proteomes" id="UP001431209"/>
    </source>
</evidence>
<evidence type="ECO:0000313" key="2">
    <source>
        <dbReference type="EMBL" id="KAL0486109.1"/>
    </source>
</evidence>
<dbReference type="Gene3D" id="1.25.40.10">
    <property type="entry name" value="Tetratricopeptide repeat domain"/>
    <property type="match status" value="1"/>
</dbReference>
<accession>A0AAW2ZA24</accession>
<dbReference type="Pfam" id="PF01535">
    <property type="entry name" value="PPR"/>
    <property type="match status" value="2"/>
</dbReference>
<keyword evidence="3" id="KW-1185">Reference proteome</keyword>
<dbReference type="PANTHER" id="PTHR46128">
    <property type="entry name" value="MITOCHONDRIAL GROUP I INTRON SPLICING FACTOR CCM1"/>
    <property type="match status" value="1"/>
</dbReference>
<dbReference type="InterPro" id="IPR050872">
    <property type="entry name" value="PPR_P_subfamily"/>
</dbReference>
<sequence length="567" mass="66485">MFRTLSRLHRQPLIRGATIRHISNNDYGPKLDALIDKKKHKEAVDFVARIPEQDQTHYYPIRLIRRLSTLPDVVQEKFLLKHWRTLTFLPTLPTNSRVLFNVLQQMSSIKSVALAKDIDNCFATELDHKMEKYCFVTFIKFVYEHGGGAKNFKNYRLLDYTKISHFFPNSRLMNFYFQDGYVDRAEVINKICLQQVSEEVEQDALYGVHYRSLMYGYTKNNKKEMAVSVFESYCKNESVYCFVQPQLLFYGASDAMNAIETPLKEHVEVYQNLMNIFNKSNIHPGPHMISVVKSLFDDYVKLGNLEMAKTVLYEFYRSCEQRPNNFGEDLYSFFIQEFYAHNMEQRGWSCVQHFMKRSDKSMALRNNTMTTLLNYYFSNDRVRIVDTLMELFNEFARNLPINIVNIAIKGYFKTGHVDKAVNLFKSTCEKAPKYKTYPDLETMTIMLDGYGSVGLTRYMNIIFDNIQKGKALSQNIVEIALRWLLLHEDAQSCSDFWRLLHDDYQTPKTVNMCIHYFFNERQVDVAMKSYEFLKSLNMEPDGATNLIMNTGLAKNGFTKEASKYRIK</sequence>
<dbReference type="Proteomes" id="UP001431209">
    <property type="component" value="Unassembled WGS sequence"/>
</dbReference>
<dbReference type="EMBL" id="JAOPGA020001202">
    <property type="protein sequence ID" value="KAL0486109.1"/>
    <property type="molecule type" value="Genomic_DNA"/>
</dbReference>
<name>A0AAW2ZA24_9EUKA</name>
<dbReference type="AlphaFoldDB" id="A0AAW2ZA24"/>
<comment type="caution">
    <text evidence="2">The sequence shown here is derived from an EMBL/GenBank/DDBJ whole genome shotgun (WGS) entry which is preliminary data.</text>
</comment>
<gene>
    <name evidence="2" type="ORF">AKO1_001764</name>
</gene>
<comment type="similarity">
    <text evidence="1">Belongs to the PPR family. P subfamily.</text>
</comment>
<reference evidence="2 3" key="1">
    <citation type="submission" date="2024-03" db="EMBL/GenBank/DDBJ databases">
        <title>The Acrasis kona genome and developmental transcriptomes reveal deep origins of eukaryotic multicellular pathways.</title>
        <authorList>
            <person name="Sheikh S."/>
            <person name="Fu C.-J."/>
            <person name="Brown M.W."/>
            <person name="Baldauf S.L."/>
        </authorList>
    </citation>
    <scope>NUCLEOTIDE SEQUENCE [LARGE SCALE GENOMIC DNA]</scope>
    <source>
        <strain evidence="2 3">ATCC MYA-3509</strain>
    </source>
</reference>
<proteinExistence type="inferred from homology"/>